<organism evidence="7 8">
    <name type="scientific">Kingdonia uniflora</name>
    <dbReference type="NCBI Taxonomy" id="39325"/>
    <lineage>
        <taxon>Eukaryota</taxon>
        <taxon>Viridiplantae</taxon>
        <taxon>Streptophyta</taxon>
        <taxon>Embryophyta</taxon>
        <taxon>Tracheophyta</taxon>
        <taxon>Spermatophyta</taxon>
        <taxon>Magnoliopsida</taxon>
        <taxon>Ranunculales</taxon>
        <taxon>Circaeasteraceae</taxon>
        <taxon>Kingdonia</taxon>
    </lineage>
</organism>
<evidence type="ECO:0000256" key="5">
    <source>
        <dbReference type="SAM" id="Coils"/>
    </source>
</evidence>
<dbReference type="Proteomes" id="UP000541444">
    <property type="component" value="Unassembled WGS sequence"/>
</dbReference>
<dbReference type="OrthoDB" id="1930990at2759"/>
<dbReference type="EMBL" id="JACGCM010002260">
    <property type="protein sequence ID" value="KAF6142400.1"/>
    <property type="molecule type" value="Genomic_DNA"/>
</dbReference>
<dbReference type="AlphaFoldDB" id="A0A7J7LIQ6"/>
<dbReference type="Pfam" id="PF07899">
    <property type="entry name" value="Frigida"/>
    <property type="match status" value="1"/>
</dbReference>
<sequence length="574" mass="64164">MTAAEPVTNIEAVTSNLEQLGNAFTELESLKNSPENRIQPKDIHEYFRSFELLLKKRLDELAKKEKAFEEKETEIRALVADRETVVAAKEQASLDRVQELKDAAVAAITEVREKYKPSTPEAVVVEHDVEMKVTSSSNGNPGALISAPEDNESSPHRSGEQVEVHPRLELTQFCESMDSEGLLNFIYENRKYIDVLRKETPVALKNATDPARLVLNSLEGFYPSDDQANKRDDATLQGMRRSCVMLMESMAPMLVEAETLSPETKQQAKAIADEWKPKLVEVNVDASSSYSLEAEAFLQLLATFRIASEFDQHELCKFLPVVTCRRRLPELCRSLGLSEKMPGLIEIFVETGRQINAVHLVQAFKLTESFPPVPILKTYLKDLRRNCQGKGQNAVGAGTENDVNARELAGLKKVVKCVEDYNLQAEYPLEPLMRRLDQLERAKSDRKRMGEVVKYPKTKMSRTNGGGYYGSQMHAAAVDRSHLPASVYGTGGGSSYTMGVAERYSPHVGAATTFDYQGTIYSQGVYGKPTIPQRSYYYPQDERTTAAPSYSITDASRYAAYLGNELQPSHQPYM</sequence>
<accession>A0A7J7LIQ6</accession>
<keyword evidence="5" id="KW-0175">Coiled coil</keyword>
<keyword evidence="8" id="KW-1185">Reference proteome</keyword>
<name>A0A7J7LIQ6_9MAGN</name>
<comment type="caution">
    <text evidence="7">The sequence shown here is derived from an EMBL/GenBank/DDBJ whole genome shotgun (WGS) entry which is preliminary data.</text>
</comment>
<keyword evidence="4" id="KW-0217">Developmental protein</keyword>
<evidence type="ECO:0000256" key="1">
    <source>
        <dbReference type="ARBA" id="ARBA00008956"/>
    </source>
</evidence>
<evidence type="ECO:0000313" key="8">
    <source>
        <dbReference type="Proteomes" id="UP000541444"/>
    </source>
</evidence>
<evidence type="ECO:0000256" key="3">
    <source>
        <dbReference type="ARBA" id="ARBA00023089"/>
    </source>
</evidence>
<dbReference type="PANTHER" id="PTHR31791:SF41">
    <property type="entry name" value="FRIGIDA-LIKE PROTEIN"/>
    <property type="match status" value="1"/>
</dbReference>
<evidence type="ECO:0000256" key="4">
    <source>
        <dbReference type="RuleBase" id="RU364012"/>
    </source>
</evidence>
<keyword evidence="3 4" id="KW-0287">Flowering</keyword>
<comment type="similarity">
    <text evidence="1 4">Belongs to the Frigida family.</text>
</comment>
<feature type="compositionally biased region" description="Basic and acidic residues" evidence="6">
    <location>
        <begin position="153"/>
        <end position="163"/>
    </location>
</feature>
<dbReference type="PANTHER" id="PTHR31791">
    <property type="entry name" value="FRIGIDA-LIKE PROTEIN 3-RELATED"/>
    <property type="match status" value="1"/>
</dbReference>
<proteinExistence type="inferred from homology"/>
<evidence type="ECO:0000256" key="6">
    <source>
        <dbReference type="SAM" id="MobiDB-lite"/>
    </source>
</evidence>
<dbReference type="InterPro" id="IPR012474">
    <property type="entry name" value="Frigida"/>
</dbReference>
<feature type="coiled-coil region" evidence="5">
    <location>
        <begin position="54"/>
        <end position="81"/>
    </location>
</feature>
<keyword evidence="2 4" id="KW-0221">Differentiation</keyword>
<reference evidence="7 8" key="1">
    <citation type="journal article" date="2020" name="IScience">
        <title>Genome Sequencing of the Endangered Kingdonia uniflora (Circaeasteraceae, Ranunculales) Reveals Potential Mechanisms of Evolutionary Specialization.</title>
        <authorList>
            <person name="Sun Y."/>
            <person name="Deng T."/>
            <person name="Zhang A."/>
            <person name="Moore M.J."/>
            <person name="Landis J.B."/>
            <person name="Lin N."/>
            <person name="Zhang H."/>
            <person name="Zhang X."/>
            <person name="Huang J."/>
            <person name="Zhang X."/>
            <person name="Sun H."/>
            <person name="Wang H."/>
        </authorList>
    </citation>
    <scope>NUCLEOTIDE SEQUENCE [LARGE SCALE GENOMIC DNA]</scope>
    <source>
        <strain evidence="7">TB1705</strain>
        <tissue evidence="7">Leaf</tissue>
    </source>
</reference>
<evidence type="ECO:0000256" key="2">
    <source>
        <dbReference type="ARBA" id="ARBA00022782"/>
    </source>
</evidence>
<dbReference type="GO" id="GO:0009908">
    <property type="term" value="P:flower development"/>
    <property type="evidence" value="ECO:0007669"/>
    <property type="project" value="UniProtKB-KW"/>
</dbReference>
<dbReference type="GO" id="GO:0030154">
    <property type="term" value="P:cell differentiation"/>
    <property type="evidence" value="ECO:0007669"/>
    <property type="project" value="UniProtKB-KW"/>
</dbReference>
<evidence type="ECO:0000313" key="7">
    <source>
        <dbReference type="EMBL" id="KAF6142400.1"/>
    </source>
</evidence>
<protein>
    <recommendedName>
        <fullName evidence="4">FRIGIDA-like protein</fullName>
    </recommendedName>
</protein>
<gene>
    <name evidence="7" type="ORF">GIB67_033827</name>
</gene>
<feature type="region of interest" description="Disordered" evidence="6">
    <location>
        <begin position="133"/>
        <end position="163"/>
    </location>
</feature>